<dbReference type="GO" id="GO:0003866">
    <property type="term" value="F:3-phosphoshikimate 1-carboxyvinyltransferase activity"/>
    <property type="evidence" value="ECO:0007669"/>
    <property type="project" value="UniProtKB-UniRule"/>
</dbReference>
<evidence type="ECO:0000313" key="10">
    <source>
        <dbReference type="Proteomes" id="UP000591071"/>
    </source>
</evidence>
<reference evidence="9 10" key="1">
    <citation type="submission" date="2020-04" db="EMBL/GenBank/DDBJ databases">
        <authorList>
            <person name="Hitch T.C.A."/>
            <person name="Wylensek D."/>
            <person name="Clavel T."/>
        </authorList>
    </citation>
    <scope>NUCLEOTIDE SEQUENCE [LARGE SCALE GENOMIC DNA]</scope>
    <source>
        <strain evidence="9 10">Oil-RF-744-FAT-WT-6-1</strain>
    </source>
</reference>
<dbReference type="GO" id="GO:0009423">
    <property type="term" value="P:chorismate biosynthetic process"/>
    <property type="evidence" value="ECO:0007669"/>
    <property type="project" value="UniProtKB-UniRule"/>
</dbReference>
<feature type="binding site" evidence="7">
    <location>
        <position position="337"/>
    </location>
    <ligand>
        <name>3-phosphoshikimate</name>
        <dbReference type="ChEBI" id="CHEBI:145989"/>
    </ligand>
</feature>
<feature type="binding site" evidence="7">
    <location>
        <position position="196"/>
    </location>
    <ligand>
        <name>3-phosphoshikimate</name>
        <dbReference type="ChEBI" id="CHEBI:145989"/>
    </ligand>
</feature>
<feature type="binding site" evidence="7">
    <location>
        <position position="96"/>
    </location>
    <ligand>
        <name>phosphoenolpyruvate</name>
        <dbReference type="ChEBI" id="CHEBI:58702"/>
    </ligand>
</feature>
<evidence type="ECO:0000256" key="7">
    <source>
        <dbReference type="HAMAP-Rule" id="MF_00210"/>
    </source>
</evidence>
<feature type="binding site" evidence="7">
    <location>
        <position position="341"/>
    </location>
    <ligand>
        <name>phosphoenolpyruvate</name>
        <dbReference type="ChEBI" id="CHEBI:58702"/>
    </ligand>
</feature>
<dbReference type="PANTHER" id="PTHR21090:SF5">
    <property type="entry name" value="PENTAFUNCTIONAL AROM POLYPEPTIDE"/>
    <property type="match status" value="1"/>
</dbReference>
<feature type="binding site" evidence="7">
    <location>
        <position position="25"/>
    </location>
    <ligand>
        <name>3-phosphoshikimate</name>
        <dbReference type="ChEBI" id="CHEBI:145989"/>
    </ligand>
</feature>
<comment type="caution">
    <text evidence="9">The sequence shown here is derived from an EMBL/GenBank/DDBJ whole genome shotgun (WGS) entry which is preliminary data.</text>
</comment>
<keyword evidence="7" id="KW-0963">Cytoplasm</keyword>
<dbReference type="EC" id="2.5.1.19" evidence="7"/>
<name>A0A848BV20_9FIRM</name>
<comment type="caution">
    <text evidence="7">Lacks conserved residue(s) required for the propagation of feature annotation.</text>
</comment>
<dbReference type="Gene3D" id="3.65.10.10">
    <property type="entry name" value="Enolpyruvate transferase domain"/>
    <property type="match status" value="2"/>
</dbReference>
<feature type="binding site" evidence="7">
    <location>
        <position position="409"/>
    </location>
    <ligand>
        <name>phosphoenolpyruvate</name>
        <dbReference type="ChEBI" id="CHEBI:58702"/>
    </ligand>
</feature>
<comment type="catalytic activity">
    <reaction evidence="6">
        <text>3-phosphoshikimate + phosphoenolpyruvate = 5-O-(1-carboxyvinyl)-3-phosphoshikimate + phosphate</text>
        <dbReference type="Rhea" id="RHEA:21256"/>
        <dbReference type="ChEBI" id="CHEBI:43474"/>
        <dbReference type="ChEBI" id="CHEBI:57701"/>
        <dbReference type="ChEBI" id="CHEBI:58702"/>
        <dbReference type="ChEBI" id="CHEBI:145989"/>
        <dbReference type="EC" id="2.5.1.19"/>
    </reaction>
    <physiologicalReaction direction="left-to-right" evidence="6">
        <dbReference type="Rhea" id="RHEA:21257"/>
    </physiologicalReaction>
</comment>
<feature type="binding site" evidence="7">
    <location>
        <position position="124"/>
    </location>
    <ligand>
        <name>phosphoenolpyruvate</name>
        <dbReference type="ChEBI" id="CHEBI:58702"/>
    </ligand>
</feature>
<feature type="binding site" evidence="7">
    <location>
        <position position="310"/>
    </location>
    <ligand>
        <name>3-phosphoshikimate</name>
        <dbReference type="ChEBI" id="CHEBI:145989"/>
    </ligand>
</feature>
<dbReference type="PROSITE" id="PS00885">
    <property type="entry name" value="EPSP_SYNTHASE_2"/>
    <property type="match status" value="1"/>
</dbReference>
<proteinExistence type="inferred from homology"/>
<accession>A0A848BV20</accession>
<dbReference type="UniPathway" id="UPA00053">
    <property type="reaction ID" value="UER00089"/>
</dbReference>
<comment type="similarity">
    <text evidence="2 7">Belongs to the EPSP synthase family.</text>
</comment>
<keyword evidence="4 7" id="KW-0808">Transferase</keyword>
<evidence type="ECO:0000256" key="6">
    <source>
        <dbReference type="ARBA" id="ARBA00044633"/>
    </source>
</evidence>
<evidence type="ECO:0000256" key="4">
    <source>
        <dbReference type="ARBA" id="ARBA00022679"/>
    </source>
</evidence>
<feature type="binding site" evidence="7">
    <location>
        <position position="170"/>
    </location>
    <ligand>
        <name>3-phosphoshikimate</name>
        <dbReference type="ChEBI" id="CHEBI:145989"/>
    </ligand>
</feature>
<comment type="subcellular location">
    <subcellularLocation>
        <location evidence="7">Cytoplasm</location>
    </subcellularLocation>
</comment>
<gene>
    <name evidence="7 9" type="primary">aroA</name>
    <name evidence="9" type="ORF">HF872_10690</name>
</gene>
<evidence type="ECO:0000259" key="8">
    <source>
        <dbReference type="Pfam" id="PF00275"/>
    </source>
</evidence>
<dbReference type="Proteomes" id="UP000591071">
    <property type="component" value="Unassembled WGS sequence"/>
</dbReference>
<feature type="binding site" evidence="7">
    <location>
        <position position="170"/>
    </location>
    <ligand>
        <name>phosphoenolpyruvate</name>
        <dbReference type="ChEBI" id="CHEBI:58702"/>
    </ligand>
</feature>
<feature type="binding site" evidence="7">
    <location>
        <position position="20"/>
    </location>
    <ligand>
        <name>phosphoenolpyruvate</name>
        <dbReference type="ChEBI" id="CHEBI:58702"/>
    </ligand>
</feature>
<feature type="binding site" evidence="7">
    <location>
        <position position="169"/>
    </location>
    <ligand>
        <name>3-phosphoshikimate</name>
        <dbReference type="ChEBI" id="CHEBI:145989"/>
    </ligand>
</feature>
<dbReference type="GO" id="GO:0009073">
    <property type="term" value="P:aromatic amino acid family biosynthetic process"/>
    <property type="evidence" value="ECO:0007669"/>
    <property type="project" value="UniProtKB-KW"/>
</dbReference>
<dbReference type="PANTHER" id="PTHR21090">
    <property type="entry name" value="AROM/DEHYDROQUINATE SYNTHASE"/>
    <property type="match status" value="1"/>
</dbReference>
<evidence type="ECO:0000256" key="5">
    <source>
        <dbReference type="ARBA" id="ARBA00023141"/>
    </source>
</evidence>
<dbReference type="AlphaFoldDB" id="A0A848BV20"/>
<comment type="pathway">
    <text evidence="1 7">Metabolic intermediate biosynthesis; chorismate biosynthesis; chorismate from D-erythrose 4-phosphate and phosphoenolpyruvate: step 6/7.</text>
</comment>
<dbReference type="EMBL" id="JABAFG010000020">
    <property type="protein sequence ID" value="NME29080.1"/>
    <property type="molecule type" value="Genomic_DNA"/>
</dbReference>
<dbReference type="HAMAP" id="MF_00210">
    <property type="entry name" value="EPSP_synth"/>
    <property type="match status" value="1"/>
</dbReference>
<dbReference type="SUPFAM" id="SSF55205">
    <property type="entry name" value="EPT/RTPC-like"/>
    <property type="match status" value="1"/>
</dbReference>
<evidence type="ECO:0000256" key="3">
    <source>
        <dbReference type="ARBA" id="ARBA00022605"/>
    </source>
</evidence>
<dbReference type="RefSeq" id="WP_170087951.1">
    <property type="nucleotide sequence ID" value="NZ_JABAFG010000020.1"/>
</dbReference>
<comment type="function">
    <text evidence="7">Catalyzes the transfer of the enolpyruvyl moiety of phosphoenolpyruvate (PEP) to the 5-hydroxyl of shikimate-3-phosphate (S3P) to produce enolpyruvyl shikimate-3-phosphate and inorganic phosphate.</text>
</comment>
<dbReference type="GO" id="GO:0008652">
    <property type="term" value="P:amino acid biosynthetic process"/>
    <property type="evidence" value="ECO:0007669"/>
    <property type="project" value="UniProtKB-KW"/>
</dbReference>
<sequence>MNICMTPHPFGGVLAVPSSKSLGHRDLICAALAEGESVVEHISPSEDIEATCRVLRHFGAQIEEISDTLPGRVSYRIQGGIRQDRNPVTVDCGESGSTLRFLIPLGLLTGRTVTYTGRGRLVSRPLQPYYAIFQSRHITYQTADDGGLPLTVTGTLSPGAYTLPGNVSSQFFTGLLLTLPLLTGDSALYSSTTLESASYVGLTLDTMARHGVQVEEEKPGVYQIAGGQSYQPGRYEVEGDYSQAAFWLAAGCLGHDVKLTGLRRHSAQGDEVIVDIIRRMGGRITEKPDGLMASPSALKGTTIDAGDCPDLVPVLTVLATAASGTTHIVNAARVRLKECDRLHAMAEELNKLGGRITEEPDGLIIEGTGQVHGGCVQAWNDHRIAMSLAVASQIAEGPVQIDGAECVRKSYPRFWQDVAAMGGTYTEEAGSDE</sequence>
<feature type="binding site" evidence="7">
    <location>
        <position position="20"/>
    </location>
    <ligand>
        <name>3-phosphoshikimate</name>
        <dbReference type="ChEBI" id="CHEBI:145989"/>
    </ligand>
</feature>
<feature type="binding site" evidence="7">
    <location>
        <position position="21"/>
    </location>
    <ligand>
        <name>3-phosphoshikimate</name>
        <dbReference type="ChEBI" id="CHEBI:145989"/>
    </ligand>
</feature>
<feature type="binding site" evidence="7">
    <location>
        <position position="168"/>
    </location>
    <ligand>
        <name>3-phosphoshikimate</name>
        <dbReference type="ChEBI" id="CHEBI:145989"/>
    </ligand>
</feature>
<comment type="subunit">
    <text evidence="7">Monomer.</text>
</comment>
<dbReference type="InterPro" id="IPR036968">
    <property type="entry name" value="Enolpyruvate_Tfrase_sf"/>
</dbReference>
<dbReference type="PIRSF" id="PIRSF000505">
    <property type="entry name" value="EPSPS"/>
    <property type="match status" value="1"/>
</dbReference>
<protein>
    <recommendedName>
        <fullName evidence="7">3-phosphoshikimate 1-carboxyvinyltransferase</fullName>
        <ecNumber evidence="7">2.5.1.19</ecNumber>
    </recommendedName>
    <alternativeName>
        <fullName evidence="7">5-enolpyruvylshikimate-3-phosphate synthase</fullName>
        <shortName evidence="7">EPSP synthase</shortName>
        <shortName evidence="7">EPSPS</shortName>
    </alternativeName>
</protein>
<dbReference type="InterPro" id="IPR023193">
    <property type="entry name" value="EPSP_synthase_CS"/>
</dbReference>
<dbReference type="InterPro" id="IPR013792">
    <property type="entry name" value="RNA3'P_cycl/enolpyr_Trfase_a/b"/>
</dbReference>
<keyword evidence="3 7" id="KW-0028">Amino-acid biosynthesis</keyword>
<dbReference type="CDD" id="cd01556">
    <property type="entry name" value="EPSP_synthase"/>
    <property type="match status" value="1"/>
</dbReference>
<evidence type="ECO:0000256" key="2">
    <source>
        <dbReference type="ARBA" id="ARBA00009948"/>
    </source>
</evidence>
<evidence type="ECO:0000256" key="1">
    <source>
        <dbReference type="ARBA" id="ARBA00004811"/>
    </source>
</evidence>
<feature type="active site" description="Proton acceptor" evidence="7">
    <location>
        <position position="310"/>
    </location>
</feature>
<feature type="domain" description="Enolpyruvate transferase" evidence="8">
    <location>
        <begin position="9"/>
        <end position="416"/>
    </location>
</feature>
<keyword evidence="5 7" id="KW-0057">Aromatic amino acid biosynthesis</keyword>
<feature type="binding site" evidence="7">
    <location>
        <position position="383"/>
    </location>
    <ligand>
        <name>phosphoenolpyruvate</name>
        <dbReference type="ChEBI" id="CHEBI:58702"/>
    </ligand>
</feature>
<dbReference type="GO" id="GO:0005737">
    <property type="term" value="C:cytoplasm"/>
    <property type="evidence" value="ECO:0007669"/>
    <property type="project" value="UniProtKB-SubCell"/>
</dbReference>
<dbReference type="Pfam" id="PF00275">
    <property type="entry name" value="EPSP_synthase"/>
    <property type="match status" value="1"/>
</dbReference>
<dbReference type="NCBIfam" id="TIGR01356">
    <property type="entry name" value="aroA"/>
    <property type="match status" value="1"/>
</dbReference>
<dbReference type="InterPro" id="IPR001986">
    <property type="entry name" value="Enolpyruvate_Tfrase_dom"/>
</dbReference>
<organism evidence="9 10">
    <name type="scientific">Megasphaera hexanoica</name>
    <dbReference type="NCBI Taxonomy" id="1675036"/>
    <lineage>
        <taxon>Bacteria</taxon>
        <taxon>Bacillati</taxon>
        <taxon>Bacillota</taxon>
        <taxon>Negativicutes</taxon>
        <taxon>Veillonellales</taxon>
        <taxon>Veillonellaceae</taxon>
        <taxon>Megasphaera</taxon>
    </lineage>
</organism>
<dbReference type="InterPro" id="IPR006264">
    <property type="entry name" value="EPSP_synthase"/>
</dbReference>
<evidence type="ECO:0000313" key="9">
    <source>
        <dbReference type="EMBL" id="NME29080.1"/>
    </source>
</evidence>